<dbReference type="RefSeq" id="WP_109324791.1">
    <property type="nucleotide sequence ID" value="NZ_CP029352.1"/>
</dbReference>
<dbReference type="KEGG" id="azz:DEW08_04465"/>
<organism evidence="2 3">
    <name type="scientific">Azospirillum thermophilum</name>
    <dbReference type="NCBI Taxonomy" id="2202148"/>
    <lineage>
        <taxon>Bacteria</taxon>
        <taxon>Pseudomonadati</taxon>
        <taxon>Pseudomonadota</taxon>
        <taxon>Alphaproteobacteria</taxon>
        <taxon>Rhodospirillales</taxon>
        <taxon>Azospirillaceae</taxon>
        <taxon>Azospirillum</taxon>
    </lineage>
</organism>
<gene>
    <name evidence="2" type="ORF">DEW08_04465</name>
</gene>
<evidence type="ECO:0000313" key="3">
    <source>
        <dbReference type="Proteomes" id="UP000245629"/>
    </source>
</evidence>
<feature type="compositionally biased region" description="Basic and acidic residues" evidence="1">
    <location>
        <begin position="7"/>
        <end position="33"/>
    </location>
</feature>
<dbReference type="Proteomes" id="UP000245629">
    <property type="component" value="Chromosome 1"/>
</dbReference>
<dbReference type="EMBL" id="CP029352">
    <property type="protein sequence ID" value="AWK85517.1"/>
    <property type="molecule type" value="Genomic_DNA"/>
</dbReference>
<feature type="compositionally biased region" description="Basic and acidic residues" evidence="1">
    <location>
        <begin position="126"/>
        <end position="158"/>
    </location>
</feature>
<dbReference type="OrthoDB" id="7305739at2"/>
<protein>
    <submittedName>
        <fullName evidence="2">Uncharacterized protein</fullName>
    </submittedName>
</protein>
<evidence type="ECO:0000256" key="1">
    <source>
        <dbReference type="SAM" id="MobiDB-lite"/>
    </source>
</evidence>
<evidence type="ECO:0000313" key="2">
    <source>
        <dbReference type="EMBL" id="AWK85517.1"/>
    </source>
</evidence>
<feature type="region of interest" description="Disordered" evidence="1">
    <location>
        <begin position="1"/>
        <end position="158"/>
    </location>
</feature>
<reference evidence="3" key="1">
    <citation type="submission" date="2018-05" db="EMBL/GenBank/DDBJ databases">
        <title>Azospirillum thermophila sp. nov., a novel isolated from hot spring.</title>
        <authorList>
            <person name="Zhao Z."/>
        </authorList>
    </citation>
    <scope>NUCLEOTIDE SEQUENCE [LARGE SCALE GENOMIC DNA]</scope>
    <source>
        <strain evidence="3">CFH 70021</strain>
    </source>
</reference>
<feature type="compositionally biased region" description="Gly residues" evidence="1">
    <location>
        <begin position="95"/>
        <end position="110"/>
    </location>
</feature>
<keyword evidence="3" id="KW-1185">Reference proteome</keyword>
<name>A0A2S2CMI1_9PROT</name>
<proteinExistence type="predicted"/>
<accession>A0A2S2CMI1</accession>
<sequence length="158" mass="16144">MSNDPSNSRDERPIPLDIQDTRDAPGVDEEKMGFQRIIGPGADTPADEDMPGQAVGRDADGMPQPGNPRDHEGSGIDPTADGGPATPAIGRDGAQAGGGPHVGGTEGGTHGVLDLGTSATAGSTRGSDDRDRPQPTPDTSDRIIDDRNVSVDGGRDRA</sequence>
<dbReference type="AlphaFoldDB" id="A0A2S2CMI1"/>